<evidence type="ECO:0000313" key="4">
    <source>
        <dbReference type="Proteomes" id="UP001642484"/>
    </source>
</evidence>
<protein>
    <recommendedName>
        <fullName evidence="2">Peptidase C14 caspase domain-containing protein</fullName>
    </recommendedName>
</protein>
<accession>A0ABP0N226</accession>
<dbReference type="InterPro" id="IPR029030">
    <property type="entry name" value="Caspase-like_dom_sf"/>
</dbReference>
<name>A0ABP0N226_9DINO</name>
<dbReference type="Gene3D" id="3.40.50.1460">
    <property type="match status" value="1"/>
</dbReference>
<sequence length="398" mass="43815">MAALNCNFAEALCLGIGEYQHDQCLPKAATDAENMASVFRDLGCCNVTFETKEPLTRQRTLKLVSDFVLRTKLQMQEAETKMAEPLLVALFVASHGIHAHGKELPLIVPADLTCSSEIDLLIDLDRLLLNELAQVLPPKQNQRTCCIWIILDTCRSGPVTTWQRHWDYNPINPAAGNRGPRSLNSKLTPFFLFLLACDPGGWASDSDSLSSALVRALRQDNTSIRDACEHAVDAVHKASRGRQRPWVNQRSGTIFSKIRKLSPAQPQRGADEHEAQCLPHWARILLARLAGFATALLVVFVFFGLFFCHIFAGAEKVARGESCPGNSCFCTDCHHRDIYGHVSGIPHSTIVGQDWLGFGHVPKVLVQVVGVRASGWSNPTGRVCCSGFSRQCGDFPSI</sequence>
<proteinExistence type="predicted"/>
<feature type="domain" description="Peptidase C14 caspase" evidence="2">
    <location>
        <begin position="11"/>
        <end position="250"/>
    </location>
</feature>
<keyword evidence="1" id="KW-0812">Transmembrane</keyword>
<evidence type="ECO:0000313" key="3">
    <source>
        <dbReference type="EMBL" id="CAK9056957.1"/>
    </source>
</evidence>
<reference evidence="3 4" key="1">
    <citation type="submission" date="2024-02" db="EMBL/GenBank/DDBJ databases">
        <authorList>
            <person name="Chen Y."/>
            <person name="Shah S."/>
            <person name="Dougan E. K."/>
            <person name="Thang M."/>
            <person name="Chan C."/>
        </authorList>
    </citation>
    <scope>NUCLEOTIDE SEQUENCE [LARGE SCALE GENOMIC DNA]</scope>
</reference>
<comment type="caution">
    <text evidence="3">The sequence shown here is derived from an EMBL/GenBank/DDBJ whole genome shotgun (WGS) entry which is preliminary data.</text>
</comment>
<dbReference type="SUPFAM" id="SSF52129">
    <property type="entry name" value="Caspase-like"/>
    <property type="match status" value="1"/>
</dbReference>
<keyword evidence="1" id="KW-0472">Membrane</keyword>
<dbReference type="InterPro" id="IPR011600">
    <property type="entry name" value="Pept_C14_caspase"/>
</dbReference>
<gene>
    <name evidence="3" type="ORF">CCMP2556_LOCUS28163</name>
</gene>
<keyword evidence="1" id="KW-1133">Transmembrane helix</keyword>
<dbReference type="EMBL" id="CAXAMN010021013">
    <property type="protein sequence ID" value="CAK9056957.1"/>
    <property type="molecule type" value="Genomic_DNA"/>
</dbReference>
<keyword evidence="4" id="KW-1185">Reference proteome</keyword>
<evidence type="ECO:0000256" key="1">
    <source>
        <dbReference type="SAM" id="Phobius"/>
    </source>
</evidence>
<feature type="transmembrane region" description="Helical" evidence="1">
    <location>
        <begin position="285"/>
        <end position="312"/>
    </location>
</feature>
<dbReference type="Pfam" id="PF00656">
    <property type="entry name" value="Peptidase_C14"/>
    <property type="match status" value="1"/>
</dbReference>
<dbReference type="Proteomes" id="UP001642484">
    <property type="component" value="Unassembled WGS sequence"/>
</dbReference>
<evidence type="ECO:0000259" key="2">
    <source>
        <dbReference type="Pfam" id="PF00656"/>
    </source>
</evidence>
<organism evidence="3 4">
    <name type="scientific">Durusdinium trenchii</name>
    <dbReference type="NCBI Taxonomy" id="1381693"/>
    <lineage>
        <taxon>Eukaryota</taxon>
        <taxon>Sar</taxon>
        <taxon>Alveolata</taxon>
        <taxon>Dinophyceae</taxon>
        <taxon>Suessiales</taxon>
        <taxon>Symbiodiniaceae</taxon>
        <taxon>Durusdinium</taxon>
    </lineage>
</organism>